<accession>A0AAW2L5Y9</accession>
<proteinExistence type="predicted"/>
<gene>
    <name evidence="1" type="ORF">Sangu_2244800</name>
</gene>
<comment type="caution">
    <text evidence="1">The sequence shown here is derived from an EMBL/GenBank/DDBJ whole genome shotgun (WGS) entry which is preliminary data.</text>
</comment>
<name>A0AAW2L5Y9_9LAMI</name>
<reference evidence="1" key="2">
    <citation type="journal article" date="2024" name="Plant">
        <title>Genomic evolution and insights into agronomic trait innovations of Sesamum species.</title>
        <authorList>
            <person name="Miao H."/>
            <person name="Wang L."/>
            <person name="Qu L."/>
            <person name="Liu H."/>
            <person name="Sun Y."/>
            <person name="Le M."/>
            <person name="Wang Q."/>
            <person name="Wei S."/>
            <person name="Zheng Y."/>
            <person name="Lin W."/>
            <person name="Duan Y."/>
            <person name="Cao H."/>
            <person name="Xiong S."/>
            <person name="Wang X."/>
            <person name="Wei L."/>
            <person name="Li C."/>
            <person name="Ma Q."/>
            <person name="Ju M."/>
            <person name="Zhao R."/>
            <person name="Li G."/>
            <person name="Mu C."/>
            <person name="Tian Q."/>
            <person name="Mei H."/>
            <person name="Zhang T."/>
            <person name="Gao T."/>
            <person name="Zhang H."/>
        </authorList>
    </citation>
    <scope>NUCLEOTIDE SEQUENCE</scope>
    <source>
        <strain evidence="1">G01</strain>
    </source>
</reference>
<evidence type="ECO:0000313" key="1">
    <source>
        <dbReference type="EMBL" id="KAL0314004.1"/>
    </source>
</evidence>
<dbReference type="EMBL" id="JACGWK010000015">
    <property type="protein sequence ID" value="KAL0314004.1"/>
    <property type="molecule type" value="Genomic_DNA"/>
</dbReference>
<reference evidence="1" key="1">
    <citation type="submission" date="2020-06" db="EMBL/GenBank/DDBJ databases">
        <authorList>
            <person name="Li T."/>
            <person name="Hu X."/>
            <person name="Zhang T."/>
            <person name="Song X."/>
            <person name="Zhang H."/>
            <person name="Dai N."/>
            <person name="Sheng W."/>
            <person name="Hou X."/>
            <person name="Wei L."/>
        </authorList>
    </citation>
    <scope>NUCLEOTIDE SEQUENCE</scope>
    <source>
        <strain evidence="1">G01</strain>
        <tissue evidence="1">Leaf</tissue>
    </source>
</reference>
<sequence length="91" mass="10731">MTKRHSMLIKAGGIQRPEDPRRVMTRLEINQSERNDSYGWNRGLPIVRKTEYFILSVVNQIEEFRKGVMNKRLIILETVGSKGNESWREEL</sequence>
<dbReference type="AlphaFoldDB" id="A0AAW2L5Y9"/>
<protein>
    <submittedName>
        <fullName evidence="1">Uncharacterized protein</fullName>
    </submittedName>
</protein>
<organism evidence="1">
    <name type="scientific">Sesamum angustifolium</name>
    <dbReference type="NCBI Taxonomy" id="2727405"/>
    <lineage>
        <taxon>Eukaryota</taxon>
        <taxon>Viridiplantae</taxon>
        <taxon>Streptophyta</taxon>
        <taxon>Embryophyta</taxon>
        <taxon>Tracheophyta</taxon>
        <taxon>Spermatophyta</taxon>
        <taxon>Magnoliopsida</taxon>
        <taxon>eudicotyledons</taxon>
        <taxon>Gunneridae</taxon>
        <taxon>Pentapetalae</taxon>
        <taxon>asterids</taxon>
        <taxon>lamiids</taxon>
        <taxon>Lamiales</taxon>
        <taxon>Pedaliaceae</taxon>
        <taxon>Sesamum</taxon>
    </lineage>
</organism>